<dbReference type="GO" id="GO:0006281">
    <property type="term" value="P:DNA repair"/>
    <property type="evidence" value="ECO:0007669"/>
    <property type="project" value="InterPro"/>
</dbReference>
<protein>
    <submittedName>
        <fullName evidence="3">PIF1-like helicase</fullName>
    </submittedName>
</protein>
<dbReference type="CDD" id="cd18809">
    <property type="entry name" value="SF1_C_RecD"/>
    <property type="match status" value="1"/>
</dbReference>
<dbReference type="SMART" id="SM00382">
    <property type="entry name" value="AAA"/>
    <property type="match status" value="1"/>
</dbReference>
<dbReference type="InterPro" id="IPR051055">
    <property type="entry name" value="PIF1_helicase"/>
</dbReference>
<dbReference type="SUPFAM" id="SSF52540">
    <property type="entry name" value="P-loop containing nucleoside triphosphate hydrolases"/>
    <property type="match status" value="2"/>
</dbReference>
<name>A0A397Q4B1_9HYPH</name>
<dbReference type="AlphaFoldDB" id="A0A397Q4B1"/>
<keyword evidence="3" id="KW-0547">Nucleotide-binding</keyword>
<dbReference type="InterPro" id="IPR027417">
    <property type="entry name" value="P-loop_NTPase"/>
</dbReference>
<reference evidence="3 4" key="1">
    <citation type="submission" date="2018-08" db="EMBL/GenBank/DDBJ databases">
        <title>Genomic Encyclopedia of Archaeal and Bacterial Type Strains, Phase II (KMG-II): from individual species to whole genera.</title>
        <authorList>
            <person name="Goeker M."/>
        </authorList>
    </citation>
    <scope>NUCLEOTIDE SEQUENCE [LARGE SCALE GENOMIC DNA]</scope>
    <source>
        <strain evidence="3 4">DSM 5002</strain>
    </source>
</reference>
<evidence type="ECO:0000259" key="2">
    <source>
        <dbReference type="SMART" id="SM00382"/>
    </source>
</evidence>
<dbReference type="Gene3D" id="3.40.50.300">
    <property type="entry name" value="P-loop containing nucleotide triphosphate hydrolases"/>
    <property type="match status" value="1"/>
</dbReference>
<dbReference type="CDD" id="cd18037">
    <property type="entry name" value="DEXSc_Pif1_like"/>
    <property type="match status" value="1"/>
</dbReference>
<dbReference type="Gene3D" id="1.10.10.60">
    <property type="entry name" value="Homeodomain-like"/>
    <property type="match status" value="1"/>
</dbReference>
<dbReference type="GO" id="GO:0003678">
    <property type="term" value="F:DNA helicase activity"/>
    <property type="evidence" value="ECO:0007669"/>
    <property type="project" value="InterPro"/>
</dbReference>
<comment type="caution">
    <text evidence="3">The sequence shown here is derived from an EMBL/GenBank/DDBJ whole genome shotgun (WGS) entry which is preliminary data.</text>
</comment>
<dbReference type="PANTHER" id="PTHR47642">
    <property type="entry name" value="ATP-DEPENDENT DNA HELICASE"/>
    <property type="match status" value="1"/>
</dbReference>
<dbReference type="InterPro" id="IPR003593">
    <property type="entry name" value="AAA+_ATPase"/>
</dbReference>
<dbReference type="PANTHER" id="PTHR47642:SF5">
    <property type="entry name" value="ATP-DEPENDENT DNA HELICASE"/>
    <property type="match status" value="1"/>
</dbReference>
<accession>A0A397Q4B1</accession>
<evidence type="ECO:0000313" key="3">
    <source>
        <dbReference type="EMBL" id="RIA55972.1"/>
    </source>
</evidence>
<keyword evidence="3" id="KW-0067">ATP-binding</keyword>
<dbReference type="Pfam" id="PF05970">
    <property type="entry name" value="PIF1"/>
    <property type="match status" value="1"/>
</dbReference>
<keyword evidence="3" id="KW-0347">Helicase</keyword>
<feature type="region of interest" description="Disordered" evidence="1">
    <location>
        <begin position="454"/>
        <end position="485"/>
    </location>
</feature>
<dbReference type="EMBL" id="QXDF01000001">
    <property type="protein sequence ID" value="RIA55972.1"/>
    <property type="molecule type" value="Genomic_DNA"/>
</dbReference>
<dbReference type="Proteomes" id="UP000266273">
    <property type="component" value="Unassembled WGS sequence"/>
</dbReference>
<organism evidence="3 4">
    <name type="scientific">Dichotomicrobium thermohalophilum</name>
    <dbReference type="NCBI Taxonomy" id="933063"/>
    <lineage>
        <taxon>Bacteria</taxon>
        <taxon>Pseudomonadati</taxon>
        <taxon>Pseudomonadota</taxon>
        <taxon>Alphaproteobacteria</taxon>
        <taxon>Hyphomicrobiales</taxon>
        <taxon>Hyphomicrobiaceae</taxon>
        <taxon>Dichotomicrobium</taxon>
    </lineage>
</organism>
<keyword evidence="4" id="KW-1185">Reference proteome</keyword>
<evidence type="ECO:0000256" key="1">
    <source>
        <dbReference type="SAM" id="MobiDB-lite"/>
    </source>
</evidence>
<dbReference type="GO" id="GO:0000723">
    <property type="term" value="P:telomere maintenance"/>
    <property type="evidence" value="ECO:0007669"/>
    <property type="project" value="InterPro"/>
</dbReference>
<evidence type="ECO:0000313" key="4">
    <source>
        <dbReference type="Proteomes" id="UP000266273"/>
    </source>
</evidence>
<dbReference type="RefSeq" id="WP_245410364.1">
    <property type="nucleotide sequence ID" value="NZ_QXDF01000001.1"/>
</dbReference>
<gene>
    <name evidence="3" type="ORF">BXY53_1060</name>
</gene>
<dbReference type="InterPro" id="IPR010285">
    <property type="entry name" value="DNA_helicase_pif1-like_DEAD"/>
</dbReference>
<feature type="domain" description="AAA+ ATPase" evidence="2">
    <location>
        <begin position="22"/>
        <end position="324"/>
    </location>
</feature>
<sequence>MQQRQPAIKSMKQDDALDILKTGASVFLTGEPGSGKTHTVNRYVDYLRACGLEPAITASTGIAATHIQGRTIHSWSGIGVRLPISRGQIERIAENRYTAKRIRNAPVLIIDEISMLGPDVLHAVDMVCRHVRGSPAPFGGLQVVLVGDFFQIPPVVRKDEPAGGLGLDGPQDGPLFAHGSKAWRDLDPTVCYLTEQHRQNDGGFLELLSAIRADTVGAAERKALGERRVDKNDLPRDLTRLYTHNRDVDRINLARLAEVPGDARVFDMKARGPDPLVAALKRGCLTGEELGLKEGAAVMFIKNDPGGRYVNGTLGIVTGFDNKGWPVVRTREGRKVVAEPVDWQMEEDGKSAAKITQVPLRLAWAITVHKSQGMSLDAAAVDLSHAFDYGQGYVALSRVRSLEGLHLAGWNERALRVHPEALAKDEEFRSASETALRAHQQRDDREISRLQDEFIRDAGGRTPAPAAPRFGNTRGARSKAYQPWSRDEEDRLRAYFDKGAPISQIAETLGRKPGAIRSRMRKLGLI</sequence>
<keyword evidence="3" id="KW-0378">Hydrolase</keyword>
<proteinExistence type="predicted"/>